<dbReference type="EMBL" id="JAUSWB010000008">
    <property type="protein sequence ID" value="MDQ0430363.1"/>
    <property type="molecule type" value="Genomic_DNA"/>
</dbReference>
<dbReference type="PANTHER" id="PTHR34703">
    <property type="entry name" value="ANTIPORTER SUBUNIT MNHG2-RELATED"/>
    <property type="match status" value="1"/>
</dbReference>
<evidence type="ECO:0000313" key="5">
    <source>
        <dbReference type="EMBL" id="MDQ0430363.1"/>
    </source>
</evidence>
<evidence type="ECO:0000256" key="2">
    <source>
        <dbReference type="ARBA" id="ARBA00008404"/>
    </source>
</evidence>
<sequence length="139" mass="15432">MPNSLREERFSIETTIVNILIILLMSTGVIFSLVTALGLIRLPDVYTRTHAASKSSTLGVLCVLTATFIHFWLIEGIFNTQMIVAIAFLFITAPVGGHMIGRAAYMSGIKVAEETVRDDMEGALKERKKRLMDNKTTEQ</sequence>
<evidence type="ECO:0000313" key="6">
    <source>
        <dbReference type="Proteomes" id="UP001241988"/>
    </source>
</evidence>
<dbReference type="InterPro" id="IPR005133">
    <property type="entry name" value="PhaG_MnhG_YufB"/>
</dbReference>
<feature type="transmembrane region" description="Helical" evidence="4">
    <location>
        <begin position="80"/>
        <end position="100"/>
    </location>
</feature>
<evidence type="ECO:0000256" key="1">
    <source>
        <dbReference type="ARBA" id="ARBA00004141"/>
    </source>
</evidence>
<feature type="transmembrane region" description="Helical" evidence="4">
    <location>
        <begin position="52"/>
        <end position="74"/>
    </location>
</feature>
<accession>A0ABU0GYH9</accession>
<dbReference type="NCBIfam" id="TIGR01300">
    <property type="entry name" value="CPA3_mnhG_phaG"/>
    <property type="match status" value="1"/>
</dbReference>
<comment type="subcellular location">
    <subcellularLocation>
        <location evidence="1">Membrane</location>
        <topology evidence="1">Multi-pass membrane protein</topology>
    </subcellularLocation>
</comment>
<dbReference type="Proteomes" id="UP001241988">
    <property type="component" value="Unassembled WGS sequence"/>
</dbReference>
<name>A0ABU0GYH9_9BACL</name>
<proteinExistence type="inferred from homology"/>
<keyword evidence="6" id="KW-1185">Reference proteome</keyword>
<reference evidence="5 6" key="1">
    <citation type="submission" date="2023-07" db="EMBL/GenBank/DDBJ databases">
        <title>Genomic Encyclopedia of Type Strains, Phase IV (KMG-IV): sequencing the most valuable type-strain genomes for metagenomic binning, comparative biology and taxonomic classification.</title>
        <authorList>
            <person name="Goeker M."/>
        </authorList>
    </citation>
    <scope>NUCLEOTIDE SEQUENCE [LARGE SCALE GENOMIC DNA]</scope>
    <source>
        <strain evidence="5 6">DSM 16419</strain>
    </source>
</reference>
<gene>
    <name evidence="5" type="ORF">QOZ98_003201</name>
</gene>
<feature type="transmembrane region" description="Helical" evidence="4">
    <location>
        <begin position="16"/>
        <end position="40"/>
    </location>
</feature>
<dbReference type="RefSeq" id="WP_308788324.1">
    <property type="nucleotide sequence ID" value="NZ_JAUSWB010000008.1"/>
</dbReference>
<keyword evidence="4" id="KW-0812">Transmembrane</keyword>
<dbReference type="Pfam" id="PF03334">
    <property type="entry name" value="PhaG_MnhG_YufB"/>
    <property type="match status" value="1"/>
</dbReference>
<dbReference type="PANTHER" id="PTHR34703:SF1">
    <property type="entry name" value="ANTIPORTER SUBUNIT MNHG2-RELATED"/>
    <property type="match status" value="1"/>
</dbReference>
<protein>
    <submittedName>
        <fullName evidence="5">Multicomponent Na+:H+ antiporter subunit G</fullName>
    </submittedName>
</protein>
<keyword evidence="4" id="KW-0472">Membrane</keyword>
<comment type="similarity">
    <text evidence="2">Belongs to the CPA3 antiporters (TC 2.A.63) subunit G family.</text>
</comment>
<dbReference type="NCBIfam" id="NF009314">
    <property type="entry name" value="PRK12674.1-2"/>
    <property type="match status" value="1"/>
</dbReference>
<evidence type="ECO:0000256" key="3">
    <source>
        <dbReference type="ARBA" id="ARBA00022449"/>
    </source>
</evidence>
<keyword evidence="4" id="KW-1133">Transmembrane helix</keyword>
<comment type="caution">
    <text evidence="5">The sequence shown here is derived from an EMBL/GenBank/DDBJ whole genome shotgun (WGS) entry which is preliminary data.</text>
</comment>
<keyword evidence="3" id="KW-0813">Transport</keyword>
<keyword evidence="3" id="KW-0050">Antiport</keyword>
<organism evidence="5 6">
    <name type="scientific">Planomicrobium stackebrandtii</name>
    <dbReference type="NCBI Taxonomy" id="253160"/>
    <lineage>
        <taxon>Bacteria</taxon>
        <taxon>Bacillati</taxon>
        <taxon>Bacillota</taxon>
        <taxon>Bacilli</taxon>
        <taxon>Bacillales</taxon>
        <taxon>Caryophanaceae</taxon>
        <taxon>Planomicrobium</taxon>
    </lineage>
</organism>
<evidence type="ECO:0000256" key="4">
    <source>
        <dbReference type="SAM" id="Phobius"/>
    </source>
</evidence>